<dbReference type="Proteomes" id="UP000552241">
    <property type="component" value="Unassembled WGS sequence"/>
</dbReference>
<proteinExistence type="predicted"/>
<organism evidence="1 2">
    <name type="scientific">Moheibacter lacus</name>
    <dbReference type="NCBI Taxonomy" id="2745851"/>
    <lineage>
        <taxon>Bacteria</taxon>
        <taxon>Pseudomonadati</taxon>
        <taxon>Bacteroidota</taxon>
        <taxon>Flavobacteriia</taxon>
        <taxon>Flavobacteriales</taxon>
        <taxon>Weeksellaceae</taxon>
        <taxon>Moheibacter</taxon>
    </lineage>
</organism>
<reference evidence="1 2" key="1">
    <citation type="submission" date="2020-07" db="EMBL/GenBank/DDBJ databases">
        <title>Moheibacter lacus sp. nov., a member of the family Flavobacteriaceae isolated from freshwater lake sediment.</title>
        <authorList>
            <person name="Liu Y."/>
        </authorList>
    </citation>
    <scope>NUCLEOTIDE SEQUENCE [LARGE SCALE GENOMIC DNA]</scope>
    <source>
        <strain evidence="1 2">BDHS18</strain>
    </source>
</reference>
<dbReference type="PROSITE" id="PS51257">
    <property type="entry name" value="PROKAR_LIPOPROTEIN"/>
    <property type="match status" value="1"/>
</dbReference>
<name>A0A838ZTR0_9FLAO</name>
<dbReference type="RefSeq" id="WP_182043977.1">
    <property type="nucleotide sequence ID" value="NZ_JACDZE010000004.1"/>
</dbReference>
<protein>
    <submittedName>
        <fullName evidence="1">Uncharacterized protein</fullName>
    </submittedName>
</protein>
<comment type="caution">
    <text evidence="1">The sequence shown here is derived from an EMBL/GenBank/DDBJ whole genome shotgun (WGS) entry which is preliminary data.</text>
</comment>
<evidence type="ECO:0000313" key="2">
    <source>
        <dbReference type="Proteomes" id="UP000552241"/>
    </source>
</evidence>
<gene>
    <name evidence="1" type="ORF">HU137_11405</name>
</gene>
<dbReference type="AlphaFoldDB" id="A0A838ZTR0"/>
<accession>A0A838ZTR0</accession>
<evidence type="ECO:0000313" key="1">
    <source>
        <dbReference type="EMBL" id="MBA5630380.1"/>
    </source>
</evidence>
<keyword evidence="2" id="KW-1185">Reference proteome</keyword>
<sequence>MRNILYMLLATLSYGCYQSKCDSIIKIEDIVLYNANQAGISYCKLVNEALVGDSKAIKELFCQHPSYLDGESSYLHSFYVYKITQELGEVKIISVMKSFNSKELMYYYSNLEFGMQQESLDQTVKDAFPKLYDSLWNGENPINSQNK</sequence>
<dbReference type="EMBL" id="JACDZE010000004">
    <property type="protein sequence ID" value="MBA5630380.1"/>
    <property type="molecule type" value="Genomic_DNA"/>
</dbReference>